<organism evidence="1 2">
    <name type="scientific">Cetraspora pellucida</name>
    <dbReference type="NCBI Taxonomy" id="1433469"/>
    <lineage>
        <taxon>Eukaryota</taxon>
        <taxon>Fungi</taxon>
        <taxon>Fungi incertae sedis</taxon>
        <taxon>Mucoromycota</taxon>
        <taxon>Glomeromycotina</taxon>
        <taxon>Glomeromycetes</taxon>
        <taxon>Diversisporales</taxon>
        <taxon>Gigasporaceae</taxon>
        <taxon>Cetraspora</taxon>
    </lineage>
</organism>
<name>A0ACA9KPS1_9GLOM</name>
<dbReference type="EMBL" id="CAJVPW010001524">
    <property type="protein sequence ID" value="CAG8486152.1"/>
    <property type="molecule type" value="Genomic_DNA"/>
</dbReference>
<sequence>MDDQGNEISTEYDYAASIKDGFDQIIIVGQEYLKEDEIEEKNPSEDCQNPVPLQDVSVDANIVDMIAETTVCQTYKNVEQNTIEAIYKFPLHEAAAVCGFEAEIDGKKKVKGIVKDAKQASKEYDEAIQQGHGAYLLEEQLPDVFQCSVGNITAGQTVVIRITYVTELKHDADSEKVRFVFPTHIAPRYGSSNNSPANDGKKLIPDEVSYGKTDYYLDLNITCRMTSIIQSIESPSHHISTELNIDGNPKVSKITLAEQITYLEKDFILVVKSLDLDKPRAFVEYNPKTETNCVMLTLVPKFAINAIMTELIFVIDRSGSMSGGTIEKASEALQLLLRSLPEDCFFNVVSFGSDFDSLFEKSQPYSEGSFSKALKHAQEMTANYGGTEIYNPIKWAFENSRNDMPTSVFLLTDGQVYNVDQIVNLIKSCEEKKKDDLRFFSIGIGCSVSHHLVESVSRAGKGYAQFVTNTERMDKKILGMLKNAIKPPIKDYNITWTDQIIEDSLPMEISTIDKPTISFFNDDTRPPPTNQDILPDIKIQQAPFLIPPIYPGARFIVYCILEKGVEACKEIILSANSHDGPMKLSIPLDPVILRGSKIHTLAARKLIQDLEEGTSFIHKHPMNKGKNIQNTLIREHIVNLGVAYSLASKYTSFLAIDERDNMLVTKVKSLPDQRIIPISPASVMNRRKMRSSAPEDAVAPSMGSPQPRPLRIRNVRSKQTARKSTGGTLCSAVESSSILVPLPPSLPGSAPHALLQSYQSLVQVLPAASVKSKPPIIETLYSFLDLQSFDGSFLPSNKFYSWFDKNGFKDFEIIGIENEKILKKEVGDEQKINEILKKVKEWVKMWADE</sequence>
<proteinExistence type="predicted"/>
<evidence type="ECO:0000313" key="1">
    <source>
        <dbReference type="EMBL" id="CAG8486152.1"/>
    </source>
</evidence>
<comment type="caution">
    <text evidence="1">The sequence shown here is derived from an EMBL/GenBank/DDBJ whole genome shotgun (WGS) entry which is preliminary data.</text>
</comment>
<evidence type="ECO:0000313" key="2">
    <source>
        <dbReference type="Proteomes" id="UP000789366"/>
    </source>
</evidence>
<protein>
    <submittedName>
        <fullName evidence="1">327_t:CDS:1</fullName>
    </submittedName>
</protein>
<reference evidence="1" key="1">
    <citation type="submission" date="2021-06" db="EMBL/GenBank/DDBJ databases">
        <authorList>
            <person name="Kallberg Y."/>
            <person name="Tangrot J."/>
            <person name="Rosling A."/>
        </authorList>
    </citation>
    <scope>NUCLEOTIDE SEQUENCE</scope>
    <source>
        <strain evidence="1">28 12/20/2015</strain>
    </source>
</reference>
<keyword evidence="2" id="KW-1185">Reference proteome</keyword>
<gene>
    <name evidence="1" type="ORF">SPELUC_LOCUS2346</name>
</gene>
<dbReference type="Proteomes" id="UP000789366">
    <property type="component" value="Unassembled WGS sequence"/>
</dbReference>
<accession>A0ACA9KPS1</accession>